<reference evidence="6" key="1">
    <citation type="journal article" date="2017" name="bioRxiv">
        <title>Comparative analysis of the genomes of Stylophora pistillata and Acropora digitifera provides evidence for extensive differences between species of corals.</title>
        <authorList>
            <person name="Voolstra C.R."/>
            <person name="Li Y."/>
            <person name="Liew Y.J."/>
            <person name="Baumgarten S."/>
            <person name="Zoccola D."/>
            <person name="Flot J.-F."/>
            <person name="Tambutte S."/>
            <person name="Allemand D."/>
            <person name="Aranda M."/>
        </authorList>
    </citation>
    <scope>NUCLEOTIDE SEQUENCE [LARGE SCALE GENOMIC DNA]</scope>
</reference>
<dbReference type="Proteomes" id="UP000225706">
    <property type="component" value="Unassembled WGS sequence"/>
</dbReference>
<organism evidence="5 6">
    <name type="scientific">Stylophora pistillata</name>
    <name type="common">Smooth cauliflower coral</name>
    <dbReference type="NCBI Taxonomy" id="50429"/>
    <lineage>
        <taxon>Eukaryota</taxon>
        <taxon>Metazoa</taxon>
        <taxon>Cnidaria</taxon>
        <taxon>Anthozoa</taxon>
        <taxon>Hexacorallia</taxon>
        <taxon>Scleractinia</taxon>
        <taxon>Astrocoeniina</taxon>
        <taxon>Pocilloporidae</taxon>
        <taxon>Stylophora</taxon>
    </lineage>
</organism>
<feature type="domain" description="EF-hand" evidence="4">
    <location>
        <begin position="293"/>
        <end position="328"/>
    </location>
</feature>
<gene>
    <name evidence="5" type="primary">MYL9</name>
    <name evidence="5" type="ORF">AWC38_SpisGene6846</name>
</gene>
<dbReference type="AlphaFoldDB" id="A0A2B4SH48"/>
<dbReference type="InterPro" id="IPR050403">
    <property type="entry name" value="Myosin_RLC"/>
</dbReference>
<proteinExistence type="predicted"/>
<dbReference type="InterPro" id="IPR002048">
    <property type="entry name" value="EF_hand_dom"/>
</dbReference>
<feature type="domain" description="EF-hand" evidence="4">
    <location>
        <begin position="134"/>
        <end position="169"/>
    </location>
</feature>
<dbReference type="InterPro" id="IPR011992">
    <property type="entry name" value="EF-hand-dom_pair"/>
</dbReference>
<dbReference type="CDD" id="cd00051">
    <property type="entry name" value="EFh"/>
    <property type="match status" value="4"/>
</dbReference>
<keyword evidence="2" id="KW-0677">Repeat</keyword>
<name>A0A2B4SH48_STYPI</name>
<dbReference type="PANTHER" id="PTHR23049">
    <property type="entry name" value="MYOSIN REGULATORY LIGHT CHAIN 2"/>
    <property type="match status" value="1"/>
</dbReference>
<dbReference type="PROSITE" id="PS00018">
    <property type="entry name" value="EF_HAND_1"/>
    <property type="match status" value="2"/>
</dbReference>
<dbReference type="STRING" id="50429.A0A2B4SH48"/>
<accession>A0A2B4SH48</accession>
<dbReference type="InterPro" id="IPR018247">
    <property type="entry name" value="EF_Hand_1_Ca_BS"/>
</dbReference>
<dbReference type="Pfam" id="PF13499">
    <property type="entry name" value="EF-hand_7"/>
    <property type="match status" value="4"/>
</dbReference>
<keyword evidence="1" id="KW-0479">Metal-binding</keyword>
<dbReference type="GO" id="GO:0005509">
    <property type="term" value="F:calcium ion binding"/>
    <property type="evidence" value="ECO:0007669"/>
    <property type="project" value="InterPro"/>
</dbReference>
<evidence type="ECO:0000256" key="2">
    <source>
        <dbReference type="ARBA" id="ARBA00022737"/>
    </source>
</evidence>
<evidence type="ECO:0000259" key="4">
    <source>
        <dbReference type="PROSITE" id="PS50222"/>
    </source>
</evidence>
<evidence type="ECO:0000313" key="6">
    <source>
        <dbReference type="Proteomes" id="UP000225706"/>
    </source>
</evidence>
<dbReference type="OrthoDB" id="2418081at2759"/>
<dbReference type="EMBL" id="LSMT01000083">
    <property type="protein sequence ID" value="PFX28419.1"/>
    <property type="molecule type" value="Genomic_DNA"/>
</dbReference>
<keyword evidence="3" id="KW-0106">Calcium</keyword>
<feature type="domain" description="EF-hand" evidence="4">
    <location>
        <begin position="98"/>
        <end position="133"/>
    </location>
</feature>
<dbReference type="Gene3D" id="1.10.238.10">
    <property type="entry name" value="EF-hand"/>
    <property type="match status" value="4"/>
</dbReference>
<dbReference type="SMART" id="SM00054">
    <property type="entry name" value="EFh"/>
    <property type="match status" value="6"/>
</dbReference>
<evidence type="ECO:0000313" key="5">
    <source>
        <dbReference type="EMBL" id="PFX28419.1"/>
    </source>
</evidence>
<comment type="caution">
    <text evidence="5">The sequence shown here is derived from an EMBL/GenBank/DDBJ whole genome shotgun (WGS) entry which is preliminary data.</text>
</comment>
<feature type="domain" description="EF-hand" evidence="4">
    <location>
        <begin position="29"/>
        <end position="64"/>
    </location>
</feature>
<sequence>MAARAKTKKTTKKRAHRATSNVFAMFDQNQIQEFKEAFNMIDQNHDGFVDKEDLHDMLASLGKDPTDEYLEEMIKMSPGPINFTMFLTLFGEKLNGTDPEDVIRNAFACFDDEGTGKVHEDVLKEALTTMGDRFTEDQVDDILRDAPIDKDGYLEYNQFTHILKHVKPSAHGARNHEGDGNSGVSMKLALACFSYKMASRKTKKTTKKRAHRATSNVFAMFDQNQIQEFKEAFNMIDQNSDGFVDKEDLHDMLASLGKDPSDEYLEEMVKMSPGPINFTMFLTLFGEKLNGTDPEDVINNAFACFDDDGNGKVHEDALKEALTTMGDRFTEDQVDDVLRDAPIDKDGYLDFVKFTHILKHGKDDND</sequence>
<dbReference type="PROSITE" id="PS50222">
    <property type="entry name" value="EF_HAND_2"/>
    <property type="match status" value="6"/>
</dbReference>
<feature type="domain" description="EF-hand" evidence="4">
    <location>
        <begin position="329"/>
        <end position="364"/>
    </location>
</feature>
<evidence type="ECO:0000256" key="1">
    <source>
        <dbReference type="ARBA" id="ARBA00022723"/>
    </source>
</evidence>
<protein>
    <submittedName>
        <fullName evidence="5">Myosin regulatory light polypeptide 9</fullName>
    </submittedName>
</protein>
<evidence type="ECO:0000256" key="3">
    <source>
        <dbReference type="ARBA" id="ARBA00022837"/>
    </source>
</evidence>
<keyword evidence="6" id="KW-1185">Reference proteome</keyword>
<feature type="domain" description="EF-hand" evidence="4">
    <location>
        <begin position="224"/>
        <end position="259"/>
    </location>
</feature>
<dbReference type="FunFam" id="1.10.238.10:FF:000007">
    <property type="entry name" value="Putative myosin regulatory light chain sqh"/>
    <property type="match status" value="2"/>
</dbReference>
<dbReference type="SUPFAM" id="SSF47473">
    <property type="entry name" value="EF-hand"/>
    <property type="match status" value="2"/>
</dbReference>